<keyword evidence="1" id="KW-1133">Transmembrane helix</keyword>
<keyword evidence="1" id="KW-0472">Membrane</keyword>
<evidence type="ECO:0000313" key="3">
    <source>
        <dbReference type="Proteomes" id="UP000503278"/>
    </source>
</evidence>
<protein>
    <submittedName>
        <fullName evidence="2">DoxX family protein</fullName>
    </submittedName>
</protein>
<keyword evidence="3" id="KW-1185">Reference proteome</keyword>
<gene>
    <name evidence="2" type="ORF">HH214_08170</name>
</gene>
<feature type="transmembrane region" description="Helical" evidence="1">
    <location>
        <begin position="72"/>
        <end position="90"/>
    </location>
</feature>
<proteinExistence type="predicted"/>
<feature type="transmembrane region" description="Helical" evidence="1">
    <location>
        <begin position="96"/>
        <end position="114"/>
    </location>
</feature>
<feature type="transmembrane region" description="Helical" evidence="1">
    <location>
        <begin position="45"/>
        <end position="65"/>
    </location>
</feature>
<dbReference type="Proteomes" id="UP000503278">
    <property type="component" value="Chromosome"/>
</dbReference>
<keyword evidence="1" id="KW-0812">Transmembrane</keyword>
<dbReference type="KEGG" id="mrob:HH214_08170"/>
<dbReference type="EMBL" id="CP051682">
    <property type="protein sequence ID" value="QJD95850.1"/>
    <property type="molecule type" value="Genomic_DNA"/>
</dbReference>
<sequence length="124" mass="13602">MKIIMIIVRTLMGLLLLFASVSFFFKLMPMPQATGQAKVYNDGLAVVGIMNIVKVLELLCGLAFVTGRFVTLAVVVIFPILINIVLFHAVVAPSGLTSGALLLVGDLFLAYYYRRNYVSLFAIK</sequence>
<dbReference type="AlphaFoldDB" id="A0A7L5DXM1"/>
<organism evidence="2 3">
    <name type="scientific">Mucilaginibacter robiniae</name>
    <dbReference type="NCBI Taxonomy" id="2728022"/>
    <lineage>
        <taxon>Bacteria</taxon>
        <taxon>Pseudomonadati</taxon>
        <taxon>Bacteroidota</taxon>
        <taxon>Sphingobacteriia</taxon>
        <taxon>Sphingobacteriales</taxon>
        <taxon>Sphingobacteriaceae</taxon>
        <taxon>Mucilaginibacter</taxon>
    </lineage>
</organism>
<name>A0A7L5DXM1_9SPHI</name>
<dbReference type="RefSeq" id="WP_169606856.1">
    <property type="nucleotide sequence ID" value="NZ_CP051682.1"/>
</dbReference>
<accession>A0A7L5DXM1</accession>
<evidence type="ECO:0000256" key="1">
    <source>
        <dbReference type="SAM" id="Phobius"/>
    </source>
</evidence>
<reference evidence="2 3" key="1">
    <citation type="submission" date="2020-04" db="EMBL/GenBank/DDBJ databases">
        <title>Genome sequencing of novel species.</title>
        <authorList>
            <person name="Heo J."/>
            <person name="Kim S.-J."/>
            <person name="Kim J.-S."/>
            <person name="Hong S.-B."/>
            <person name="Kwon S.-W."/>
        </authorList>
    </citation>
    <scope>NUCLEOTIDE SEQUENCE [LARGE SCALE GENOMIC DNA]</scope>
    <source>
        <strain evidence="2 3">F39-2</strain>
    </source>
</reference>
<evidence type="ECO:0000313" key="2">
    <source>
        <dbReference type="EMBL" id="QJD95850.1"/>
    </source>
</evidence>